<proteinExistence type="predicted"/>
<organism evidence="1 2">
    <name type="scientific">Elaeis guineensis var. tenera</name>
    <name type="common">Oil palm</name>
    <dbReference type="NCBI Taxonomy" id="51953"/>
    <lineage>
        <taxon>Eukaryota</taxon>
        <taxon>Viridiplantae</taxon>
        <taxon>Streptophyta</taxon>
        <taxon>Embryophyta</taxon>
        <taxon>Tracheophyta</taxon>
        <taxon>Spermatophyta</taxon>
        <taxon>Magnoliopsida</taxon>
        <taxon>Liliopsida</taxon>
        <taxon>Arecaceae</taxon>
        <taxon>Arecoideae</taxon>
        <taxon>Cocoseae</taxon>
        <taxon>Elaeidinae</taxon>
        <taxon>Elaeis</taxon>
    </lineage>
</organism>
<reference evidence="2" key="1">
    <citation type="submission" date="2025-08" db="UniProtKB">
        <authorList>
            <consortium name="RefSeq"/>
        </authorList>
    </citation>
    <scope>IDENTIFICATION</scope>
</reference>
<dbReference type="InterPro" id="IPR036691">
    <property type="entry name" value="Endo/exonu/phosph_ase_sf"/>
</dbReference>
<feature type="non-terminal residue" evidence="2">
    <location>
        <position position="287"/>
    </location>
</feature>
<accession>A0A6J0PFK6</accession>
<gene>
    <name evidence="2" type="primary">LOC109505348</name>
</gene>
<dbReference type="RefSeq" id="XP_019703395.1">
    <property type="nucleotide sequence ID" value="XM_019847836.1"/>
</dbReference>
<dbReference type="InParanoid" id="A0A6J0PFK6"/>
<dbReference type="FunCoup" id="A0A6J0PFK6">
    <property type="interactions" value="1"/>
</dbReference>
<evidence type="ECO:0000313" key="2">
    <source>
        <dbReference type="RefSeq" id="XP_019703395.1"/>
    </source>
</evidence>
<evidence type="ECO:0000313" key="1">
    <source>
        <dbReference type="Proteomes" id="UP000504607"/>
    </source>
</evidence>
<dbReference type="OrthoDB" id="682716at2759"/>
<dbReference type="Gene3D" id="3.60.10.10">
    <property type="entry name" value="Endonuclease/exonuclease/phosphatase"/>
    <property type="match status" value="1"/>
</dbReference>
<dbReference type="SUPFAM" id="SSF56219">
    <property type="entry name" value="DNase I-like"/>
    <property type="match status" value="1"/>
</dbReference>
<dbReference type="PANTHER" id="PTHR33710:SF77">
    <property type="entry name" value="DNASE I-LIKE SUPERFAMILY PROTEIN"/>
    <property type="match status" value="1"/>
</dbReference>
<sequence length="287" mass="31424">MELQLQATSSLPLLSPQLLSGPGDGDSIGLFGSSLAGEIGGRDGASPPFSSGEGQSLTLSPPLSACSVVQCVGAEETTTMENGRCCQALFLNNFPDLVRKHKPDVFCILESRLSGESIQKFHRSVGSQWHIFVIPLFDSSNRQLAAGVVTAPGVQPWLLRVVYASTSYRKHSILWEMAATIIGFGHPVLLISDFNVITSSNEKLGGQAFTADIEVCEFRNFVNFSAVIDVGFSGSAFTWWNNRFGQARIWERLEKALATNSWINWFPDSTVTHLPRIRLDYCPPLLQ</sequence>
<dbReference type="Proteomes" id="UP000504607">
    <property type="component" value="Unplaced"/>
</dbReference>
<dbReference type="PANTHER" id="PTHR33710">
    <property type="entry name" value="BNAC02G09200D PROTEIN"/>
    <property type="match status" value="1"/>
</dbReference>
<keyword evidence="1" id="KW-1185">Reference proteome</keyword>
<dbReference type="AlphaFoldDB" id="A0A6J0PFK6"/>
<name>A0A6J0PFK6_ELAGV</name>
<protein>
    <submittedName>
        <fullName evidence="2">Uncharacterized protein LOC109505348</fullName>
    </submittedName>
</protein>